<dbReference type="RefSeq" id="WP_181909773.1">
    <property type="nucleotide sequence ID" value="NZ_QTTN01000041.1"/>
</dbReference>
<dbReference type="Proteomes" id="UP000256304">
    <property type="component" value="Unassembled WGS sequence"/>
</dbReference>
<organism evidence="1 2">
    <name type="scientific">Paenibacillus taihuensis</name>
    <dbReference type="NCBI Taxonomy" id="1156355"/>
    <lineage>
        <taxon>Bacteria</taxon>
        <taxon>Bacillati</taxon>
        <taxon>Bacillota</taxon>
        <taxon>Bacilli</taxon>
        <taxon>Bacillales</taxon>
        <taxon>Paenibacillaceae</taxon>
        <taxon>Paenibacillus</taxon>
    </lineage>
</organism>
<comment type="caution">
    <text evidence="1">The sequence shown here is derived from an EMBL/GenBank/DDBJ whole genome shotgun (WGS) entry which is preliminary data.</text>
</comment>
<reference evidence="1 2" key="1">
    <citation type="submission" date="2018-08" db="EMBL/GenBank/DDBJ databases">
        <title>Genomic Encyclopedia of Type Strains, Phase III (KMG-III): the genomes of soil and plant-associated and newly described type strains.</title>
        <authorList>
            <person name="Whitman W."/>
        </authorList>
    </citation>
    <scope>NUCLEOTIDE SEQUENCE [LARGE SCALE GENOMIC DNA]</scope>
    <source>
        <strain evidence="1 2">CGMCC 1.10966</strain>
    </source>
</reference>
<keyword evidence="2" id="KW-1185">Reference proteome</keyword>
<gene>
    <name evidence="1" type="ORF">A8990_1415</name>
</gene>
<evidence type="ECO:0000313" key="1">
    <source>
        <dbReference type="EMBL" id="REE67645.1"/>
    </source>
</evidence>
<name>A0A3D9QUR9_9BACL</name>
<accession>A0A3D9QUR9</accession>
<evidence type="ECO:0000313" key="2">
    <source>
        <dbReference type="Proteomes" id="UP000256304"/>
    </source>
</evidence>
<protein>
    <submittedName>
        <fullName evidence="1">TniQ protein</fullName>
    </submittedName>
</protein>
<dbReference type="AlphaFoldDB" id="A0A3D9QUR9"/>
<dbReference type="EMBL" id="QTTN01000041">
    <property type="protein sequence ID" value="REE67645.1"/>
    <property type="molecule type" value="Genomic_DNA"/>
</dbReference>
<proteinExistence type="predicted"/>
<sequence length="202" mass="24344">MTANIVWREEWKRPYESVWSLFENLKIANSVTGSDLLFYIANKRGRTHVNKLSEETHTKLKELTRIDFNEINQSMLKLSKFERNNPLHYFHTHLCYCVECVRYNFHSYLHQYKLVDICPFHLSELKRNCEVCEKEIYYFNFAFHIPFTCKCGAQLYQTVQEPVWKNWAEFNPCLDLTILDENSELTDREHSLQRLIHKIINN</sequence>